<organism evidence="1 2">
    <name type="scientific">Periconia macrospinosa</name>
    <dbReference type="NCBI Taxonomy" id="97972"/>
    <lineage>
        <taxon>Eukaryota</taxon>
        <taxon>Fungi</taxon>
        <taxon>Dikarya</taxon>
        <taxon>Ascomycota</taxon>
        <taxon>Pezizomycotina</taxon>
        <taxon>Dothideomycetes</taxon>
        <taxon>Pleosporomycetidae</taxon>
        <taxon>Pleosporales</taxon>
        <taxon>Massarineae</taxon>
        <taxon>Periconiaceae</taxon>
        <taxon>Periconia</taxon>
    </lineage>
</organism>
<sequence length="444" mass="52022">MRTWSHHPAVPHNYWKSPFRFTHHITSNGEFRVPFPRHVRQLPPTTSQTTCMFPQYSNLPPEIRLQIIQMCDSATLFQLMHTSRETRVEARKLFFSDSEAWYCIEAKWLLYGGHVGDTLFDVDFLACVERLDIDFEYVYVDEFGTLRRGGPRKTAEYEWILNFWKTVQHRFPRVKYIRIRDERNRLPDELPPAIYKNVANMCPAGLNVNVSISLLKRGGSRNSRKRRMIWLLLSTPENLREWVECTNEPPGLNIIPPHKVLRGPVGRYQRTCATRQDISYQRDGIEVHRMAAMEKFHFQNQESPKPFGCSTPGCDAWFENPEEYTSHGIETGHDKNEKLPEQFAALFAENEQRLERLWESWEKEDDSFREEWSGWDESEQRTVAEQEFLHQLEHDPLYAQGQPVLQHKIFKSLAVYITGYLGAVGVHDVALSIRGRNGEIVRGQ</sequence>
<name>A0A2V1DMC9_9PLEO</name>
<evidence type="ECO:0000313" key="2">
    <source>
        <dbReference type="Proteomes" id="UP000244855"/>
    </source>
</evidence>
<proteinExistence type="predicted"/>
<keyword evidence="2" id="KW-1185">Reference proteome</keyword>
<evidence type="ECO:0000313" key="1">
    <source>
        <dbReference type="EMBL" id="PVH99342.1"/>
    </source>
</evidence>
<gene>
    <name evidence="1" type="ORF">DM02DRAFT_615126</name>
</gene>
<dbReference type="AlphaFoldDB" id="A0A2V1DMC9"/>
<accession>A0A2V1DMC9</accession>
<reference evidence="1 2" key="1">
    <citation type="journal article" date="2018" name="Sci. Rep.">
        <title>Comparative genomics provides insights into the lifestyle and reveals functional heterogeneity of dark septate endophytic fungi.</title>
        <authorList>
            <person name="Knapp D.G."/>
            <person name="Nemeth J.B."/>
            <person name="Barry K."/>
            <person name="Hainaut M."/>
            <person name="Henrissat B."/>
            <person name="Johnson J."/>
            <person name="Kuo A."/>
            <person name="Lim J.H.P."/>
            <person name="Lipzen A."/>
            <person name="Nolan M."/>
            <person name="Ohm R.A."/>
            <person name="Tamas L."/>
            <person name="Grigoriev I.V."/>
            <person name="Spatafora J.W."/>
            <person name="Nagy L.G."/>
            <person name="Kovacs G.M."/>
        </authorList>
    </citation>
    <scope>NUCLEOTIDE SEQUENCE [LARGE SCALE GENOMIC DNA]</scope>
    <source>
        <strain evidence="1 2">DSE2036</strain>
    </source>
</reference>
<dbReference type="Proteomes" id="UP000244855">
    <property type="component" value="Unassembled WGS sequence"/>
</dbReference>
<protein>
    <submittedName>
        <fullName evidence="1">Uncharacterized protein</fullName>
    </submittedName>
</protein>
<dbReference type="EMBL" id="KZ805394">
    <property type="protein sequence ID" value="PVH99342.1"/>
    <property type="molecule type" value="Genomic_DNA"/>
</dbReference>
<dbReference type="OrthoDB" id="5397557at2759"/>